<dbReference type="Proteomes" id="UP000629603">
    <property type="component" value="Segment"/>
</dbReference>
<accession>A0A7S5R5C1</accession>
<keyword evidence="2" id="KW-1185">Reference proteome</keyword>
<evidence type="ECO:0000313" key="1">
    <source>
        <dbReference type="EMBL" id="QIG71272.1"/>
    </source>
</evidence>
<protein>
    <submittedName>
        <fullName evidence="1">Uncharacterized protein</fullName>
    </submittedName>
</protein>
<evidence type="ECO:0000313" key="2">
    <source>
        <dbReference type="Proteomes" id="UP000629603"/>
    </source>
</evidence>
<organism evidence="1 2">
    <name type="scientific">Rhizobium phage RHph_TM30</name>
    <dbReference type="NCBI Taxonomy" id="2509764"/>
    <lineage>
        <taxon>Viruses</taxon>
        <taxon>Duplodnaviria</taxon>
        <taxon>Heunggongvirae</taxon>
        <taxon>Uroviricota</taxon>
        <taxon>Caudoviricetes</taxon>
        <taxon>Kleczkowskaviridae</taxon>
        <taxon>Cuauhnahuacvirus</taxon>
        <taxon>Cuauhnahuacvirus TM30</taxon>
    </lineage>
</organism>
<reference evidence="1 2" key="1">
    <citation type="submission" date="2020-01" db="EMBL/GenBank/DDBJ databases">
        <title>Patterns of diversity and host range of bacteriophage communities associated with bean-nodulatin bacteria.</title>
        <authorList>
            <person name="Vann Cauwenberghe J."/>
            <person name="Santamaria R.I."/>
            <person name="Bustos P."/>
            <person name="Juarez S."/>
            <person name="Gonzalez V."/>
        </authorList>
    </citation>
    <scope>NUCLEOTIDE SEQUENCE [LARGE SCALE GENOMIC DNA]</scope>
</reference>
<gene>
    <name evidence="1" type="ORF">EVB93_165</name>
</gene>
<sequence>MAIKLDARMGEYTGRQGISYLFKDEKGYPHRLAAAEIKDIDLSDLVPGHKVWLENWKHHGGITQWYATPRHI</sequence>
<name>A0A7S5R5C1_9CAUD</name>
<proteinExistence type="predicted"/>
<dbReference type="EMBL" id="MN988521">
    <property type="protein sequence ID" value="QIG71272.1"/>
    <property type="molecule type" value="Genomic_DNA"/>
</dbReference>